<organism evidence="2 3">
    <name type="scientific">Actinocrispum wychmicini</name>
    <dbReference type="NCBI Taxonomy" id="1213861"/>
    <lineage>
        <taxon>Bacteria</taxon>
        <taxon>Bacillati</taxon>
        <taxon>Actinomycetota</taxon>
        <taxon>Actinomycetes</taxon>
        <taxon>Pseudonocardiales</taxon>
        <taxon>Pseudonocardiaceae</taxon>
        <taxon>Actinocrispum</taxon>
    </lineage>
</organism>
<dbReference type="InterPro" id="IPR015943">
    <property type="entry name" value="WD40/YVTN_repeat-like_dom_sf"/>
</dbReference>
<proteinExistence type="predicted"/>
<evidence type="ECO:0000256" key="1">
    <source>
        <dbReference type="SAM" id="SignalP"/>
    </source>
</evidence>
<dbReference type="PANTHER" id="PTHR43739:SF5">
    <property type="entry name" value="EXO-ALPHA-SIALIDASE"/>
    <property type="match status" value="1"/>
</dbReference>
<dbReference type="EMBL" id="SLWS01000004">
    <property type="protein sequence ID" value="TCO59250.1"/>
    <property type="molecule type" value="Genomic_DNA"/>
</dbReference>
<accession>A0A4V2S7B7</accession>
<keyword evidence="3" id="KW-1185">Reference proteome</keyword>
<dbReference type="PANTHER" id="PTHR43739">
    <property type="entry name" value="XYLOGLUCANASE (EUROFUNG)"/>
    <property type="match status" value="1"/>
</dbReference>
<dbReference type="Gene3D" id="2.130.10.10">
    <property type="entry name" value="YVTN repeat-like/Quinoprotein amine dehydrogenase"/>
    <property type="match status" value="5"/>
</dbReference>
<feature type="signal peptide" evidence="1">
    <location>
        <begin position="1"/>
        <end position="27"/>
    </location>
</feature>
<reference evidence="2 3" key="1">
    <citation type="submission" date="2019-03" db="EMBL/GenBank/DDBJ databases">
        <title>Genomic Encyclopedia of Type Strains, Phase IV (KMG-IV): sequencing the most valuable type-strain genomes for metagenomic binning, comparative biology and taxonomic classification.</title>
        <authorList>
            <person name="Goeker M."/>
        </authorList>
    </citation>
    <scope>NUCLEOTIDE SEQUENCE [LARGE SCALE GENOMIC DNA]</scope>
    <source>
        <strain evidence="2 3">DSM 45934</strain>
    </source>
</reference>
<keyword evidence="1" id="KW-0732">Signal</keyword>
<dbReference type="Proteomes" id="UP000295680">
    <property type="component" value="Unassembled WGS sequence"/>
</dbReference>
<dbReference type="CDD" id="cd15482">
    <property type="entry name" value="Sialidase_non-viral"/>
    <property type="match status" value="1"/>
</dbReference>
<protein>
    <submittedName>
        <fullName evidence="2">Photosystem II stability/assembly factor-like uncharacterized protein</fullName>
    </submittedName>
</protein>
<comment type="caution">
    <text evidence="2">The sequence shown here is derived from an EMBL/GenBank/DDBJ whole genome shotgun (WGS) entry which is preliminary data.</text>
</comment>
<evidence type="ECO:0000313" key="2">
    <source>
        <dbReference type="EMBL" id="TCO59250.1"/>
    </source>
</evidence>
<dbReference type="InterPro" id="IPR052025">
    <property type="entry name" value="Xyloglucanase_GH74"/>
</dbReference>
<name>A0A4V2S7B7_9PSEU</name>
<dbReference type="Gene3D" id="2.60.40.4070">
    <property type="match status" value="1"/>
</dbReference>
<gene>
    <name evidence="2" type="ORF">EV192_10491</name>
</gene>
<feature type="chain" id="PRO_5020691724" evidence="1">
    <location>
        <begin position="28"/>
        <end position="1047"/>
    </location>
</feature>
<dbReference type="SUPFAM" id="SSF110296">
    <property type="entry name" value="Oligoxyloglucan reducing end-specific cellobiohydrolase"/>
    <property type="match status" value="3"/>
</dbReference>
<sequence>MPLMPRHALVLFTALASALLTAPAATAAPGRDVNPALFQNLVWRNIGPNLGGRSLAVAGSAARPNEYYFGATGGGLWKSTNGGTDWAPVTDHQISSSSVGAIAVCPTNPDVVYIGMGEVDLRGDVIPGDGVYKTTDGGRTWQHMGLTDAQMIGKIRVDPTHCDTLYVAALGHAFGPNAERGVFRSTDGGANWQRVLFRDALAGAVDVELDPANPHVVYASLWHAFRKPWLLESGGPGSGLFTSTDGGDTWTELTGKPGLPAGPIGKIGLAVSAARPNRVYALVEAPAGGLFRSEDAGATWQLVNNSATIRQRAFYYTHVFADPILPDRVYVQNVQLFRSDNGGTTLSTVPTPHTDNHDLWIAPDNNQRMIEGNDGGANVTVNGGAAWTAQDFPTGQFYRLTTTNDKPYLVCGEQQDRDSVCVSSTGGSDSFGVGGGESGPIAVDPRDSNVFYAGNYDWLLTRFDRGGVGERDITPWPDNPMGHPARDLLHRPQWTFPLVTTPAEPDAVYAGSQFVMKSTNGGQSWQQISPDLTWHDPTTLGDSGGPITKDQTSIEYYATVFAIAPSTVDKRIIWAGSDDGLVHVTDQGGTWHPVTPLEMTKFSRVSMIDAGHFDTGTAYLAVHRYRMDDTTPLAFRTHNGGRTWTRINTGFAPADFLWSIREDPVRPGLLYAATQHGVYVSFNDGTTWQSLRTNLPDTSVQDITVKDGDLVIATHGRGFYVLDDGATLLRRLTPKTTPKDIKDFHQTVPPVTPIPPVAPSPAVVPPTTHAPDAENAVAILRDPNNPVRSVSPNATISYTLKRDAGSATATILDPAGTPVTAFTLPTTAGDRTVTWNLRWPNAVGFPGLIYWAGSNTGPKADLGSYIIRLTVNGQTLQQTFDLLKDSRLTTVTDADIHTQFTLDLAVRDRTTDANTGVINIRGCTSQVDDRVSKAADPAVTQAGVDLDHSLSTVENALYQTKLRAAQDPLNFPIKLNDKIAGLHDVIESVDNRPTDQTTQVFTLLTSQLRTQLDNLAHIISSTVPTFNQLIQTKGLPPITCAAVNQSS</sequence>
<evidence type="ECO:0000313" key="3">
    <source>
        <dbReference type="Proteomes" id="UP000295680"/>
    </source>
</evidence>
<dbReference type="AlphaFoldDB" id="A0A4V2S7B7"/>
<dbReference type="GO" id="GO:0010411">
    <property type="term" value="P:xyloglucan metabolic process"/>
    <property type="evidence" value="ECO:0007669"/>
    <property type="project" value="TreeGrafter"/>
</dbReference>